<keyword evidence="1" id="KW-1133">Transmembrane helix</keyword>
<keyword evidence="3" id="KW-1185">Reference proteome</keyword>
<dbReference type="Proteomes" id="UP000799539">
    <property type="component" value="Unassembled WGS sequence"/>
</dbReference>
<reference evidence="2" key="1">
    <citation type="journal article" date="2020" name="Stud. Mycol.">
        <title>101 Dothideomycetes genomes: a test case for predicting lifestyles and emergence of pathogens.</title>
        <authorList>
            <person name="Haridas S."/>
            <person name="Albert R."/>
            <person name="Binder M."/>
            <person name="Bloem J."/>
            <person name="Labutti K."/>
            <person name="Salamov A."/>
            <person name="Andreopoulos B."/>
            <person name="Baker S."/>
            <person name="Barry K."/>
            <person name="Bills G."/>
            <person name="Bluhm B."/>
            <person name="Cannon C."/>
            <person name="Castanera R."/>
            <person name="Culley D."/>
            <person name="Daum C."/>
            <person name="Ezra D."/>
            <person name="Gonzalez J."/>
            <person name="Henrissat B."/>
            <person name="Kuo A."/>
            <person name="Liang C."/>
            <person name="Lipzen A."/>
            <person name="Lutzoni F."/>
            <person name="Magnuson J."/>
            <person name="Mondo S."/>
            <person name="Nolan M."/>
            <person name="Ohm R."/>
            <person name="Pangilinan J."/>
            <person name="Park H.-J."/>
            <person name="Ramirez L."/>
            <person name="Alfaro M."/>
            <person name="Sun H."/>
            <person name="Tritt A."/>
            <person name="Yoshinaga Y."/>
            <person name="Zwiers L.-H."/>
            <person name="Turgeon B."/>
            <person name="Goodwin S."/>
            <person name="Spatafora J."/>
            <person name="Crous P."/>
            <person name="Grigoriev I."/>
        </authorList>
    </citation>
    <scope>NUCLEOTIDE SEQUENCE</scope>
    <source>
        <strain evidence="2">SCOH1-5</strain>
    </source>
</reference>
<feature type="transmembrane region" description="Helical" evidence="1">
    <location>
        <begin position="6"/>
        <end position="26"/>
    </location>
</feature>
<proteinExistence type="predicted"/>
<evidence type="ECO:0000256" key="1">
    <source>
        <dbReference type="SAM" id="Phobius"/>
    </source>
</evidence>
<dbReference type="EMBL" id="ML992668">
    <property type="protein sequence ID" value="KAF2214253.1"/>
    <property type="molecule type" value="Genomic_DNA"/>
</dbReference>
<keyword evidence="1" id="KW-0812">Transmembrane</keyword>
<keyword evidence="1" id="KW-0472">Membrane</keyword>
<accession>A0A6A6FLJ1</accession>
<name>A0A6A6FLJ1_9PEZI</name>
<organism evidence="2 3">
    <name type="scientific">Cercospora zeae-maydis SCOH1-5</name>
    <dbReference type="NCBI Taxonomy" id="717836"/>
    <lineage>
        <taxon>Eukaryota</taxon>
        <taxon>Fungi</taxon>
        <taxon>Dikarya</taxon>
        <taxon>Ascomycota</taxon>
        <taxon>Pezizomycotina</taxon>
        <taxon>Dothideomycetes</taxon>
        <taxon>Dothideomycetidae</taxon>
        <taxon>Mycosphaerellales</taxon>
        <taxon>Mycosphaerellaceae</taxon>
        <taxon>Cercospora</taxon>
    </lineage>
</organism>
<evidence type="ECO:0000313" key="3">
    <source>
        <dbReference type="Proteomes" id="UP000799539"/>
    </source>
</evidence>
<evidence type="ECO:0000313" key="2">
    <source>
        <dbReference type="EMBL" id="KAF2214253.1"/>
    </source>
</evidence>
<dbReference type="AlphaFoldDB" id="A0A6A6FLJ1"/>
<protein>
    <submittedName>
        <fullName evidence="2">Uncharacterized protein</fullName>
    </submittedName>
</protein>
<sequence length="104" mass="11619">MPVGAVSGSSQVIFLMLSIVLLELYLDEDAQAYQSGRQPSLQDLRDEFSKWYGKVSHKVPHRYRRAIRICGLGGNSDPALAKEAPQDLHEIVEHIAVLCSNDLR</sequence>
<gene>
    <name evidence="2" type="ORF">CERZMDRAFT_90298</name>
</gene>